<dbReference type="InterPro" id="IPR002611">
    <property type="entry name" value="IstB_ATP-bd"/>
</dbReference>
<evidence type="ECO:0000313" key="2">
    <source>
        <dbReference type="EMBL" id="AMJ42252.1"/>
    </source>
</evidence>
<dbReference type="EMBL" id="FQUA01000003">
    <property type="protein sequence ID" value="SHE54856.1"/>
    <property type="molecule type" value="Genomic_DNA"/>
</dbReference>
<dbReference type="InterPro" id="IPR003593">
    <property type="entry name" value="AAA+_ATPase"/>
</dbReference>
<dbReference type="KEGG" id="cpro:CPRO_27040"/>
<gene>
    <name evidence="2" type="primary">dnaC_2</name>
    <name evidence="2" type="ORF">CPRO_27040</name>
    <name evidence="3" type="ORF">SAMN02745151_01069</name>
</gene>
<keyword evidence="4" id="KW-1185">Reference proteome</keyword>
<name>A0A0X8VEL4_ANAPI</name>
<dbReference type="AlphaFoldDB" id="A0A0X8VEL4"/>
<dbReference type="Proteomes" id="UP000068026">
    <property type="component" value="Chromosome"/>
</dbReference>
<reference evidence="2 4" key="1">
    <citation type="journal article" date="2016" name="Genome Announc.">
        <title>Complete Genome Sequence of the Amino Acid-Fermenting Clostridium propionicum X2 (DSM 1682).</title>
        <authorList>
            <person name="Poehlein A."/>
            <person name="Schlien K."/>
            <person name="Chowdhury N.P."/>
            <person name="Gottschalk G."/>
            <person name="Buckel W."/>
            <person name="Daniel R."/>
        </authorList>
    </citation>
    <scope>NUCLEOTIDE SEQUENCE [LARGE SCALE GENOMIC DNA]</scope>
    <source>
        <strain evidence="2 4">X2</strain>
    </source>
</reference>
<evidence type="ECO:0000313" key="4">
    <source>
        <dbReference type="Proteomes" id="UP000068026"/>
    </source>
</evidence>
<organism evidence="3 5">
    <name type="scientific">Anaerotignum propionicum DSM 1682</name>
    <dbReference type="NCBI Taxonomy" id="991789"/>
    <lineage>
        <taxon>Bacteria</taxon>
        <taxon>Bacillati</taxon>
        <taxon>Bacillota</taxon>
        <taxon>Clostridia</taxon>
        <taxon>Lachnospirales</taxon>
        <taxon>Anaerotignaceae</taxon>
        <taxon>Anaerotignum</taxon>
    </lineage>
</organism>
<reference evidence="4" key="2">
    <citation type="submission" date="2016-01" db="EMBL/GenBank/DDBJ databases">
        <authorList>
            <person name="Poehlein A."/>
            <person name="Schlien K."/>
            <person name="Gottschalk G."/>
            <person name="Buckel W."/>
            <person name="Daniel R."/>
        </authorList>
    </citation>
    <scope>NUCLEOTIDE SEQUENCE [LARGE SCALE GENOMIC DNA]</scope>
    <source>
        <strain evidence="4">X2</strain>
    </source>
</reference>
<dbReference type="GO" id="GO:0005524">
    <property type="term" value="F:ATP binding"/>
    <property type="evidence" value="ECO:0007669"/>
    <property type="project" value="InterPro"/>
</dbReference>
<accession>A0A0X8VEL4</accession>
<dbReference type="SUPFAM" id="SSF52540">
    <property type="entry name" value="P-loop containing nucleoside triphosphate hydrolases"/>
    <property type="match status" value="1"/>
</dbReference>
<proteinExistence type="predicted"/>
<evidence type="ECO:0000313" key="5">
    <source>
        <dbReference type="Proteomes" id="UP000184204"/>
    </source>
</evidence>
<dbReference type="Proteomes" id="UP000184204">
    <property type="component" value="Unassembled WGS sequence"/>
</dbReference>
<protein>
    <submittedName>
        <fullName evidence="3">DNA replication protein DnaC</fullName>
    </submittedName>
</protein>
<dbReference type="CDD" id="cd00009">
    <property type="entry name" value="AAA"/>
    <property type="match status" value="1"/>
</dbReference>
<dbReference type="NCBIfam" id="NF005304">
    <property type="entry name" value="PRK06835.1"/>
    <property type="match status" value="1"/>
</dbReference>
<dbReference type="SMART" id="SM00382">
    <property type="entry name" value="AAA"/>
    <property type="match status" value="1"/>
</dbReference>
<feature type="domain" description="AAA+ ATPase" evidence="1">
    <location>
        <begin position="190"/>
        <end position="319"/>
    </location>
</feature>
<dbReference type="GO" id="GO:0006260">
    <property type="term" value="P:DNA replication"/>
    <property type="evidence" value="ECO:0007669"/>
    <property type="project" value="TreeGrafter"/>
</dbReference>
<evidence type="ECO:0000313" key="3">
    <source>
        <dbReference type="EMBL" id="SHE54856.1"/>
    </source>
</evidence>
<reference evidence="5" key="3">
    <citation type="submission" date="2016-11" db="EMBL/GenBank/DDBJ databases">
        <authorList>
            <person name="Jaros S."/>
            <person name="Januszkiewicz K."/>
            <person name="Wedrychowicz H."/>
        </authorList>
    </citation>
    <scope>NUCLEOTIDE SEQUENCE [LARGE SCALE GENOMIC DNA]</scope>
    <source>
        <strain evidence="5">DSM 1682</strain>
    </source>
</reference>
<evidence type="ECO:0000259" key="1">
    <source>
        <dbReference type="SMART" id="SM00382"/>
    </source>
</evidence>
<dbReference type="EMBL" id="CP014223">
    <property type="protein sequence ID" value="AMJ42252.1"/>
    <property type="molecule type" value="Genomic_DNA"/>
</dbReference>
<dbReference type="Pfam" id="PF01695">
    <property type="entry name" value="IstB_IS21"/>
    <property type="match status" value="1"/>
</dbReference>
<dbReference type="PANTHER" id="PTHR30050:SF4">
    <property type="entry name" value="ATP-BINDING PROTEIN RV3427C IN INSERTION SEQUENCE-RELATED"/>
    <property type="match status" value="1"/>
</dbReference>
<sequence length="339" mass="39205">MVKEAGALATRTQIFREILREYDSLRTKKAAELRERKAVLFERLPRLGEIEQEMALLGTKTARMVLQGKVDVKDIMDQLKMGQKVLEEERSRILAVHNLTPQLLEMEYACPKCKDTGYIGTEQCLCMKRRLMDKLYDQSNVRDMIKVENFDNFNFSLYSSTPLKEEGISPKANAEKLYRRALAFVEEFGNGANLLIYGGTGLGKTFLCNCIAKDLLAKGHTVLYLTAGQLFRKLEEQRFHREDDEEEAKEWDQELLEAELLIIDDLGTEFSTIFTTSELFRIVNDRKLAKRAVVISTNLGPTELMTHYSDRVTSRFFGEFEQMKFFGDDIRIIKKYQKK</sequence>
<dbReference type="InterPro" id="IPR027417">
    <property type="entry name" value="P-loop_NTPase"/>
</dbReference>
<reference evidence="3" key="4">
    <citation type="submission" date="2016-11" db="EMBL/GenBank/DDBJ databases">
        <authorList>
            <person name="Varghese N."/>
            <person name="Submissions S."/>
        </authorList>
    </citation>
    <scope>NUCLEOTIDE SEQUENCE</scope>
    <source>
        <strain evidence="3">DSM 1682</strain>
    </source>
</reference>
<dbReference type="Gene3D" id="3.40.50.300">
    <property type="entry name" value="P-loop containing nucleotide triphosphate hydrolases"/>
    <property type="match status" value="1"/>
</dbReference>
<dbReference type="PANTHER" id="PTHR30050">
    <property type="entry name" value="CHROMOSOMAL REPLICATION INITIATOR PROTEIN DNAA"/>
    <property type="match status" value="1"/>
</dbReference>